<organism evidence="3 4">
    <name type="scientific">Kitasatospora purpeofusca</name>
    <dbReference type="NCBI Taxonomy" id="67352"/>
    <lineage>
        <taxon>Bacteria</taxon>
        <taxon>Bacillati</taxon>
        <taxon>Actinomycetota</taxon>
        <taxon>Actinomycetes</taxon>
        <taxon>Kitasatosporales</taxon>
        <taxon>Streptomycetaceae</taxon>
        <taxon>Kitasatospora</taxon>
    </lineage>
</organism>
<reference evidence="3" key="1">
    <citation type="submission" date="2022-10" db="EMBL/GenBank/DDBJ databases">
        <title>The complete genomes of actinobacterial strains from the NBC collection.</title>
        <authorList>
            <person name="Joergensen T.S."/>
            <person name="Alvarez Arevalo M."/>
            <person name="Sterndorff E.B."/>
            <person name="Faurdal D."/>
            <person name="Vuksanovic O."/>
            <person name="Mourched A.-S."/>
            <person name="Charusanti P."/>
            <person name="Shaw S."/>
            <person name="Blin K."/>
            <person name="Weber T."/>
        </authorList>
    </citation>
    <scope>NUCLEOTIDE SEQUENCE</scope>
    <source>
        <strain evidence="3">NBC_00222</strain>
    </source>
</reference>
<evidence type="ECO:0000313" key="4">
    <source>
        <dbReference type="Proteomes" id="UP001432222"/>
    </source>
</evidence>
<gene>
    <name evidence="3" type="ORF">OHA16_29635</name>
</gene>
<evidence type="ECO:0000256" key="1">
    <source>
        <dbReference type="SAM" id="SignalP"/>
    </source>
</evidence>
<proteinExistence type="predicted"/>
<protein>
    <submittedName>
        <fullName evidence="3">Beta-lactamase family protein</fullName>
    </submittedName>
</protein>
<feature type="domain" description="Beta-lactamase-related" evidence="2">
    <location>
        <begin position="40"/>
        <end position="350"/>
    </location>
</feature>
<dbReference type="EMBL" id="CP108110">
    <property type="protein sequence ID" value="WUQ86758.1"/>
    <property type="molecule type" value="Genomic_DNA"/>
</dbReference>
<feature type="chain" id="PRO_5045230853" evidence="1">
    <location>
        <begin position="26"/>
        <end position="382"/>
    </location>
</feature>
<dbReference type="Proteomes" id="UP001432222">
    <property type="component" value="Chromosome"/>
</dbReference>
<dbReference type="InterPro" id="IPR001466">
    <property type="entry name" value="Beta-lactam-related"/>
</dbReference>
<dbReference type="SUPFAM" id="SSF56601">
    <property type="entry name" value="beta-lactamase/transpeptidase-like"/>
    <property type="match status" value="1"/>
</dbReference>
<dbReference type="PANTHER" id="PTHR46825:SF7">
    <property type="entry name" value="D-ALANYL-D-ALANINE CARBOXYPEPTIDASE"/>
    <property type="match status" value="1"/>
</dbReference>
<name>A0ABZ1U6G4_9ACTN</name>
<dbReference type="InterPro" id="IPR012338">
    <property type="entry name" value="Beta-lactam/transpept-like"/>
</dbReference>
<evidence type="ECO:0000259" key="2">
    <source>
        <dbReference type="Pfam" id="PF00144"/>
    </source>
</evidence>
<sequence>MRKHALFAALTVIVGATLPAGTAAASARPACGNHQELQGALDGLTGEHRLAGAVVEAVDPRCGTWAGASGVADVRTGRPASAGDRFRIGSVTKTVTATVVLQLAAEGRLSLDSTVEDRLPGLVRSGSYDGRAITVRQLLQQTSGLPDHADAFADADVDWLRHHRFEPRELVEAALRLPHPEPGWHYSTTNYVLAGLVVEHVTGRSIEDEISRRIIDPLRLHDTYWPGTAENIRGRHSHSYFTAERDGVPVRVDGTRWNTSAGGAGGALISTPSDVNRFLAALLGGRLLPAEQLAEMRSTVPGDPERLGSEGRYGLGLITEPLSCGGIWTGHTGSTRAGHHTVTAMAPGGRQATIAINESPTTDAAANVVLAALDTALCPPLT</sequence>
<evidence type="ECO:0000313" key="3">
    <source>
        <dbReference type="EMBL" id="WUQ86758.1"/>
    </source>
</evidence>
<dbReference type="InterPro" id="IPR050491">
    <property type="entry name" value="AmpC-like"/>
</dbReference>
<keyword evidence="4" id="KW-1185">Reference proteome</keyword>
<dbReference type="PANTHER" id="PTHR46825">
    <property type="entry name" value="D-ALANYL-D-ALANINE-CARBOXYPEPTIDASE/ENDOPEPTIDASE AMPH"/>
    <property type="match status" value="1"/>
</dbReference>
<accession>A0ABZ1U6G4</accession>
<feature type="signal peptide" evidence="1">
    <location>
        <begin position="1"/>
        <end position="25"/>
    </location>
</feature>
<dbReference type="RefSeq" id="WP_328957349.1">
    <property type="nucleotide sequence ID" value="NZ_CP108110.1"/>
</dbReference>
<dbReference type="Pfam" id="PF00144">
    <property type="entry name" value="Beta-lactamase"/>
    <property type="match status" value="1"/>
</dbReference>
<dbReference type="Gene3D" id="3.40.710.10">
    <property type="entry name" value="DD-peptidase/beta-lactamase superfamily"/>
    <property type="match status" value="1"/>
</dbReference>
<keyword evidence="1" id="KW-0732">Signal</keyword>